<reference evidence="2" key="1">
    <citation type="submission" date="2020-09" db="EMBL/GenBank/DDBJ databases">
        <title>Bosea spartocytisi sp. nov. a root nodule endophyte of Spartocytisus supranubius in the high mountain ecosystem fo the Teide National Park (Canary Islands, Spain).</title>
        <authorList>
            <person name="Pulido-Suarez L."/>
            <person name="Peix A."/>
            <person name="Igual J.M."/>
            <person name="Socas-Perez N."/>
            <person name="Velazquez E."/>
            <person name="Flores-Felix J.D."/>
            <person name="Leon-Barrios M."/>
        </authorList>
    </citation>
    <scope>NUCLEOTIDE SEQUENCE</scope>
    <source>
        <strain evidence="2">SSUT16</strain>
    </source>
</reference>
<organism evidence="2 3">
    <name type="scientific">Bosea spartocytisi</name>
    <dbReference type="NCBI Taxonomy" id="2773451"/>
    <lineage>
        <taxon>Bacteria</taxon>
        <taxon>Pseudomonadati</taxon>
        <taxon>Pseudomonadota</taxon>
        <taxon>Alphaproteobacteria</taxon>
        <taxon>Hyphomicrobiales</taxon>
        <taxon>Boseaceae</taxon>
        <taxon>Bosea</taxon>
    </lineage>
</organism>
<name>A0A927EFE9_9HYPH</name>
<sequence length="90" mass="9948">MTDAIKSQDGQTHAATHAPVHDMDRSLPLDSPKNVTRKSQQLKARAVAGRHIDEALSDVPISDETKASRKAKLIDMPAGTPDKRRRKRPE</sequence>
<evidence type="ECO:0000313" key="3">
    <source>
        <dbReference type="Proteomes" id="UP000619295"/>
    </source>
</evidence>
<dbReference type="AlphaFoldDB" id="A0A927EFE9"/>
<protein>
    <submittedName>
        <fullName evidence="2">Uncharacterized protein</fullName>
    </submittedName>
</protein>
<dbReference type="RefSeq" id="WP_038367116.1">
    <property type="nucleotide sequence ID" value="NZ_JACXWY010000019.1"/>
</dbReference>
<accession>A0A927EFE9</accession>
<gene>
    <name evidence="2" type="ORF">IED13_22645</name>
</gene>
<evidence type="ECO:0000256" key="1">
    <source>
        <dbReference type="SAM" id="MobiDB-lite"/>
    </source>
</evidence>
<comment type="caution">
    <text evidence="2">The sequence shown here is derived from an EMBL/GenBank/DDBJ whole genome shotgun (WGS) entry which is preliminary data.</text>
</comment>
<feature type="compositionally biased region" description="Polar residues" evidence="1">
    <location>
        <begin position="33"/>
        <end position="42"/>
    </location>
</feature>
<dbReference type="Proteomes" id="UP000619295">
    <property type="component" value="Unassembled WGS sequence"/>
</dbReference>
<feature type="region of interest" description="Disordered" evidence="1">
    <location>
        <begin position="1"/>
        <end position="90"/>
    </location>
</feature>
<proteinExistence type="predicted"/>
<dbReference type="EMBL" id="JACXWY010000019">
    <property type="protein sequence ID" value="MBD3848506.1"/>
    <property type="molecule type" value="Genomic_DNA"/>
</dbReference>
<evidence type="ECO:0000313" key="2">
    <source>
        <dbReference type="EMBL" id="MBD3848506.1"/>
    </source>
</evidence>
<keyword evidence="3" id="KW-1185">Reference proteome</keyword>